<dbReference type="EMBL" id="CP002819">
    <property type="protein sequence ID" value="AEG67885.1"/>
    <property type="molecule type" value="Genomic_DNA"/>
</dbReference>
<dbReference type="Proteomes" id="UP000007953">
    <property type="component" value="Chromosome"/>
</dbReference>
<dbReference type="HOGENOM" id="CLU_2685205_0_0_4"/>
<evidence type="ECO:0000313" key="2">
    <source>
        <dbReference type="Proteomes" id="UP000007953"/>
    </source>
</evidence>
<dbReference type="AlphaFoldDB" id="F6FY81"/>
<name>F6FY81_RALS8</name>
<proteinExistence type="predicted"/>
<dbReference type="KEGG" id="rsn:RSPO_c00582"/>
<gene>
    <name evidence="1" type="ordered locus">RSPO_c00582</name>
</gene>
<protein>
    <submittedName>
        <fullName evidence="1">Uncharacterized protein</fullName>
    </submittedName>
</protein>
<organism evidence="1 2">
    <name type="scientific">Ralstonia solanacearum (strain Po82)</name>
    <dbReference type="NCBI Taxonomy" id="1031711"/>
    <lineage>
        <taxon>Bacteria</taxon>
        <taxon>Pseudomonadati</taxon>
        <taxon>Pseudomonadota</taxon>
        <taxon>Betaproteobacteria</taxon>
        <taxon>Burkholderiales</taxon>
        <taxon>Burkholderiaceae</taxon>
        <taxon>Ralstonia</taxon>
        <taxon>Ralstonia solanacearum species complex</taxon>
    </lineage>
</organism>
<reference evidence="1 2" key="1">
    <citation type="journal article" date="2011" name="J. Bacteriol.">
        <title>Complete genome sequence of the plant pathogen Ralstonia solanacearum strain Po82.</title>
        <authorList>
            <person name="Xu J."/>
            <person name="Zheng H.J."/>
            <person name="Liu L."/>
            <person name="Pan Z.C."/>
            <person name="Prior P."/>
            <person name="Tang B."/>
            <person name="Xu J.S."/>
            <person name="Zhang H."/>
            <person name="Tian Q."/>
            <person name="Zhang L.Q."/>
            <person name="Feng J."/>
        </authorList>
    </citation>
    <scope>NUCLEOTIDE SEQUENCE [LARGE SCALE GENOMIC DNA]</scope>
    <source>
        <strain evidence="1 2">Po82</strain>
    </source>
</reference>
<evidence type="ECO:0000313" key="1">
    <source>
        <dbReference type="EMBL" id="AEG67885.1"/>
    </source>
</evidence>
<accession>F6FY81</accession>
<sequence>MYEIPVDLHTAGRVGAAFLTSARLRHSVIEAIPPARRPSPYPSSSKHRATVPEIVQTKHGTAQMPTAKDASRAV</sequence>
<dbReference type="PATRIC" id="fig|1031711.3.peg.565"/>